<dbReference type="EMBL" id="JAAMPI010000275">
    <property type="protein sequence ID" value="KAF4633261.1"/>
    <property type="molecule type" value="Genomic_DNA"/>
</dbReference>
<keyword evidence="3" id="KW-1185">Reference proteome</keyword>
<gene>
    <name evidence="2" type="ORF">G7Y89_g4855</name>
</gene>
<feature type="region of interest" description="Disordered" evidence="1">
    <location>
        <begin position="104"/>
        <end position="134"/>
    </location>
</feature>
<evidence type="ECO:0000313" key="3">
    <source>
        <dbReference type="Proteomes" id="UP000566819"/>
    </source>
</evidence>
<proteinExistence type="predicted"/>
<feature type="region of interest" description="Disordered" evidence="1">
    <location>
        <begin position="1"/>
        <end position="34"/>
    </location>
</feature>
<feature type="compositionally biased region" description="Polar residues" evidence="1">
    <location>
        <begin position="7"/>
        <end position="17"/>
    </location>
</feature>
<name>A0A8H4RQN3_9HELO</name>
<protein>
    <submittedName>
        <fullName evidence="2">Uncharacterized protein</fullName>
    </submittedName>
</protein>
<sequence length="277" mass="31864">MGPQPGQYRNRSPVTHNLHQEPVYRARTPQPAAEEVVYDRAPRQDYRRVYAEEPRPREPQYAEAYELVRVSDSQGDYFIRRPVRREPEPVYAAYEDDTYTRQPVYESRPPVSRSDPTFYEEEYDPRHPQAPPPAPARQFWTDELGEILAVKRPKIKEHSEKLKLDFGFQSFILPTHPKWDSINNLKLTSRNSAGLNGTSHKITHNLNALQGSTVPHLMGRDFEISFEGHLQQGTLHEGISTGVLPCLAENYRMGLRGSDLPLLLLQDGIRHPADFVN</sequence>
<evidence type="ECO:0000256" key="1">
    <source>
        <dbReference type="SAM" id="MobiDB-lite"/>
    </source>
</evidence>
<comment type="caution">
    <text evidence="2">The sequence shown here is derived from an EMBL/GenBank/DDBJ whole genome shotgun (WGS) entry which is preliminary data.</text>
</comment>
<reference evidence="2 3" key="1">
    <citation type="submission" date="2020-03" db="EMBL/GenBank/DDBJ databases">
        <title>Draft Genome Sequence of Cudoniella acicularis.</title>
        <authorList>
            <person name="Buettner E."/>
            <person name="Kellner H."/>
        </authorList>
    </citation>
    <scope>NUCLEOTIDE SEQUENCE [LARGE SCALE GENOMIC DNA]</scope>
    <source>
        <strain evidence="2 3">DSM 108380</strain>
    </source>
</reference>
<accession>A0A8H4RQN3</accession>
<dbReference type="AlphaFoldDB" id="A0A8H4RQN3"/>
<evidence type="ECO:0000313" key="2">
    <source>
        <dbReference type="EMBL" id="KAF4633261.1"/>
    </source>
</evidence>
<dbReference type="OrthoDB" id="2322499at2759"/>
<organism evidence="2 3">
    <name type="scientific">Cudoniella acicularis</name>
    <dbReference type="NCBI Taxonomy" id="354080"/>
    <lineage>
        <taxon>Eukaryota</taxon>
        <taxon>Fungi</taxon>
        <taxon>Dikarya</taxon>
        <taxon>Ascomycota</taxon>
        <taxon>Pezizomycotina</taxon>
        <taxon>Leotiomycetes</taxon>
        <taxon>Helotiales</taxon>
        <taxon>Tricladiaceae</taxon>
        <taxon>Cudoniella</taxon>
    </lineage>
</organism>
<dbReference type="Proteomes" id="UP000566819">
    <property type="component" value="Unassembled WGS sequence"/>
</dbReference>